<organism evidence="2 3">
    <name type="scientific">Phytophthora megakarya</name>
    <dbReference type="NCBI Taxonomy" id="4795"/>
    <lineage>
        <taxon>Eukaryota</taxon>
        <taxon>Sar</taxon>
        <taxon>Stramenopiles</taxon>
        <taxon>Oomycota</taxon>
        <taxon>Peronosporomycetes</taxon>
        <taxon>Peronosporales</taxon>
        <taxon>Peronosporaceae</taxon>
        <taxon>Phytophthora</taxon>
    </lineage>
</organism>
<feature type="signal peptide" evidence="1">
    <location>
        <begin position="1"/>
        <end position="19"/>
    </location>
</feature>
<keyword evidence="3" id="KW-1185">Reference proteome</keyword>
<reference evidence="3" key="1">
    <citation type="submission" date="2017-03" db="EMBL/GenBank/DDBJ databases">
        <title>Phytopthora megakarya and P. palmivora, two closely related causual agents of cacao black pod achieved similar genome size and gene model numbers by different mechanisms.</title>
        <authorList>
            <person name="Ali S."/>
            <person name="Shao J."/>
            <person name="Larry D.J."/>
            <person name="Kronmiller B."/>
            <person name="Shen D."/>
            <person name="Strem M.D."/>
            <person name="Melnick R.L."/>
            <person name="Guiltinan M.J."/>
            <person name="Tyler B.M."/>
            <person name="Meinhardt L.W."/>
            <person name="Bailey B.A."/>
        </authorList>
    </citation>
    <scope>NUCLEOTIDE SEQUENCE [LARGE SCALE GENOMIC DNA]</scope>
    <source>
        <strain evidence="3">zdho120</strain>
    </source>
</reference>
<gene>
    <name evidence="2" type="ORF">PHMEG_00019087</name>
</gene>
<evidence type="ECO:0000313" key="2">
    <source>
        <dbReference type="EMBL" id="OWZ08384.1"/>
    </source>
</evidence>
<evidence type="ECO:0000256" key="1">
    <source>
        <dbReference type="SAM" id="SignalP"/>
    </source>
</evidence>
<proteinExistence type="predicted"/>
<evidence type="ECO:0000313" key="3">
    <source>
        <dbReference type="Proteomes" id="UP000198211"/>
    </source>
</evidence>
<comment type="caution">
    <text evidence="2">The sequence shown here is derived from an EMBL/GenBank/DDBJ whole genome shotgun (WGS) entry which is preliminary data.</text>
</comment>
<name>A0A225VT92_9STRA</name>
<dbReference type="Proteomes" id="UP000198211">
    <property type="component" value="Unassembled WGS sequence"/>
</dbReference>
<keyword evidence="1" id="KW-0732">Signal</keyword>
<accession>A0A225VT92</accession>
<protein>
    <submittedName>
        <fullName evidence="2">Uncharacterized protein</fullName>
    </submittedName>
</protein>
<dbReference type="EMBL" id="NBNE01003175">
    <property type="protein sequence ID" value="OWZ08384.1"/>
    <property type="molecule type" value="Genomic_DNA"/>
</dbReference>
<dbReference type="AlphaFoldDB" id="A0A225VT92"/>
<feature type="chain" id="PRO_5012781972" evidence="1">
    <location>
        <begin position="20"/>
        <end position="67"/>
    </location>
</feature>
<sequence length="67" mass="7294">MIVPILLLQLRGLSINSNACPSAGAMPRDVPETDNRLKLKKCTFLTNSMEYLATTLAGKVCSQLNDL</sequence>